<geneLocation type="plasmid" evidence="1 2">
    <name>pTT6-2</name>
</geneLocation>
<keyword evidence="1" id="KW-0614">Plasmid</keyword>
<gene>
    <name evidence="1" type="ORF">IGS68_32470</name>
</gene>
<protein>
    <submittedName>
        <fullName evidence="1">DUF3018 family protein</fullName>
    </submittedName>
</protein>
<name>A0ABX7BH96_9PROT</name>
<proteinExistence type="predicted"/>
<dbReference type="Pfam" id="PF11455">
    <property type="entry name" value="MazE-like"/>
    <property type="match status" value="1"/>
</dbReference>
<sequence length="64" mass="7170">MRAMRERRKSQGFREVRLTLPDVRSQAVRVRIAAEVAALDPAAEAEALDWIEAVSEFDGGDEAR</sequence>
<evidence type="ECO:0000313" key="2">
    <source>
        <dbReference type="Proteomes" id="UP000595197"/>
    </source>
</evidence>
<dbReference type="EMBL" id="CP067422">
    <property type="protein sequence ID" value="QQP93758.1"/>
    <property type="molecule type" value="Genomic_DNA"/>
</dbReference>
<dbReference type="Proteomes" id="UP000595197">
    <property type="component" value="Plasmid pTT6-2"/>
</dbReference>
<evidence type="ECO:0000313" key="1">
    <source>
        <dbReference type="EMBL" id="QQP93758.1"/>
    </source>
</evidence>
<accession>A0ABX7BH96</accession>
<reference evidence="1" key="1">
    <citation type="submission" date="2021-02" db="EMBL/GenBank/DDBJ databases">
        <title>Skermanella TT6 skin isolate.</title>
        <authorList>
            <person name="Lee K."/>
            <person name="Ganzorig M."/>
        </authorList>
    </citation>
    <scope>NUCLEOTIDE SEQUENCE</scope>
    <source>
        <strain evidence="1">TT6</strain>
    </source>
</reference>
<dbReference type="InterPro" id="IPR021558">
    <property type="entry name" value="MazE-like"/>
</dbReference>
<organism evidence="1 2">
    <name type="scientific">Skermanella cutis</name>
    <dbReference type="NCBI Taxonomy" id="2775420"/>
    <lineage>
        <taxon>Bacteria</taxon>
        <taxon>Pseudomonadati</taxon>
        <taxon>Pseudomonadota</taxon>
        <taxon>Alphaproteobacteria</taxon>
        <taxon>Rhodospirillales</taxon>
        <taxon>Azospirillaceae</taxon>
        <taxon>Skermanella</taxon>
    </lineage>
</organism>
<keyword evidence="2" id="KW-1185">Reference proteome</keyword>